<dbReference type="InterPro" id="IPR008271">
    <property type="entry name" value="Ser/Thr_kinase_AS"/>
</dbReference>
<gene>
    <name evidence="3" type="ORF">CSSPJE1EN1_LOCUS7181</name>
</gene>
<name>A0ABP0W753_9BRYO</name>
<evidence type="ECO:0000259" key="2">
    <source>
        <dbReference type="PROSITE" id="PS50011"/>
    </source>
</evidence>
<dbReference type="Pfam" id="PF07714">
    <property type="entry name" value="PK_Tyr_Ser-Thr"/>
    <property type="match status" value="1"/>
</dbReference>
<reference evidence="3" key="1">
    <citation type="submission" date="2024-02" db="EMBL/GenBank/DDBJ databases">
        <authorList>
            <consortium name="ELIXIR-Norway"/>
            <consortium name="Elixir Norway"/>
        </authorList>
    </citation>
    <scope>NUCLEOTIDE SEQUENCE</scope>
</reference>
<evidence type="ECO:0000313" key="3">
    <source>
        <dbReference type="EMBL" id="CAK9261703.1"/>
    </source>
</evidence>
<dbReference type="SUPFAM" id="SSF56112">
    <property type="entry name" value="Protein kinase-like (PK-like)"/>
    <property type="match status" value="1"/>
</dbReference>
<dbReference type="Gene3D" id="3.30.200.20">
    <property type="entry name" value="Phosphorylase Kinase, domain 1"/>
    <property type="match status" value="1"/>
</dbReference>
<sequence length="769" mass="87107">MADSHDCSSSGLGKGPNGVGQGTHCLSATRSLVIGSSRNQNRELLNDATTSSKAEHTYYSTALQELWTEHLSKNLRDATTSTTGAHTYYSTAPQELWTEVLSEDLQDLNFVSETQINAGQSSFEEVRELGQSDLLLLQLLAEGGQAHVYFAECRKFSTPVVVKRLRARDVDLHELLCRMEDLMKTRKKNNSAICRVFGAGRDFVGNVWVVMERMAGDLRTLINGRLSYLEDGQMPFDYNNTITMMLDIAQGMEDFHRCGLIHADLKASNILVTPVVISPSEEEFDGSQQASELMDFYVKIGDFETSNLVWGTAFWRAPEVLQALKDNPRAKPSQAIPSPESDVYSYGMLCYELLTGLIPFGECARGDFDKVLSGQRPELTAHVNPTMKKLLQACWHAELRERPGWAFIIETLKEELKLHPPGFQELFQDRKSGAQPRIEVVEETIEAAAATSEISNVAVTSWEEVVAVTSWEEVVAQGLGTEAFATWKEKMVPEILPIVNVIVEWRKALNEERMMWSANGLKMMWTKDDNAIMCHRVLSAFDQAWGLVEETWTNLVGKRCRPGELLKDLVRQSKMEKVEGGQVVVQPPSSVRDNETWECYNLLGQTAKCWLKEILSTSTEWELFQSVAKTWHCKNEVSFRKWKDDVERASVTWEKVCVAFYAWQVKSSKAFTAWQTIKDTELRSTAFIAWQTIKDIPLREDVHFKFLDIVVAKIYLEEQSECTLQAAMGSMKIGRTFEQEIVTTNAWKMYELEIVNIRKLFLVNVITAI</sequence>
<proteinExistence type="predicted"/>
<feature type="region of interest" description="Disordered" evidence="1">
    <location>
        <begin position="1"/>
        <end position="20"/>
    </location>
</feature>
<dbReference type="PANTHER" id="PTHR44329">
    <property type="entry name" value="SERINE/THREONINE-PROTEIN KINASE TNNI3K-RELATED"/>
    <property type="match status" value="1"/>
</dbReference>
<accession>A0ABP0W753</accession>
<dbReference type="InterPro" id="IPR051681">
    <property type="entry name" value="Ser/Thr_Kinases-Pseudokinases"/>
</dbReference>
<dbReference type="Proteomes" id="UP001497444">
    <property type="component" value="Chromosome 14"/>
</dbReference>
<dbReference type="Gene3D" id="1.10.510.10">
    <property type="entry name" value="Transferase(Phosphotransferase) domain 1"/>
    <property type="match status" value="1"/>
</dbReference>
<dbReference type="InterPro" id="IPR001245">
    <property type="entry name" value="Ser-Thr/Tyr_kinase_cat_dom"/>
</dbReference>
<dbReference type="PROSITE" id="PS50011">
    <property type="entry name" value="PROTEIN_KINASE_DOM"/>
    <property type="match status" value="1"/>
</dbReference>
<dbReference type="EMBL" id="OZ020109">
    <property type="protein sequence ID" value="CAK9261703.1"/>
    <property type="molecule type" value="Genomic_DNA"/>
</dbReference>
<evidence type="ECO:0000313" key="4">
    <source>
        <dbReference type="Proteomes" id="UP001497444"/>
    </source>
</evidence>
<protein>
    <recommendedName>
        <fullName evidence="2">Protein kinase domain-containing protein</fullName>
    </recommendedName>
</protein>
<keyword evidence="4" id="KW-1185">Reference proteome</keyword>
<feature type="domain" description="Protein kinase" evidence="2">
    <location>
        <begin position="134"/>
        <end position="416"/>
    </location>
</feature>
<organism evidence="3 4">
    <name type="scientific">Sphagnum jensenii</name>
    <dbReference type="NCBI Taxonomy" id="128206"/>
    <lineage>
        <taxon>Eukaryota</taxon>
        <taxon>Viridiplantae</taxon>
        <taxon>Streptophyta</taxon>
        <taxon>Embryophyta</taxon>
        <taxon>Bryophyta</taxon>
        <taxon>Sphagnophytina</taxon>
        <taxon>Sphagnopsida</taxon>
        <taxon>Sphagnales</taxon>
        <taxon>Sphagnaceae</taxon>
        <taxon>Sphagnum</taxon>
    </lineage>
</organism>
<evidence type="ECO:0000256" key="1">
    <source>
        <dbReference type="SAM" id="MobiDB-lite"/>
    </source>
</evidence>
<dbReference type="SMART" id="SM00220">
    <property type="entry name" value="S_TKc"/>
    <property type="match status" value="1"/>
</dbReference>
<dbReference type="InterPro" id="IPR011009">
    <property type="entry name" value="Kinase-like_dom_sf"/>
</dbReference>
<dbReference type="PROSITE" id="PS00108">
    <property type="entry name" value="PROTEIN_KINASE_ST"/>
    <property type="match status" value="1"/>
</dbReference>
<dbReference type="InterPro" id="IPR000719">
    <property type="entry name" value="Prot_kinase_dom"/>
</dbReference>